<evidence type="ECO:0000256" key="5">
    <source>
        <dbReference type="HAMAP-Rule" id="MF_02214"/>
    </source>
</evidence>
<dbReference type="EMBL" id="BAAACF010000003">
    <property type="protein sequence ID" value="GAA0726786.1"/>
    <property type="molecule type" value="Genomic_DNA"/>
</dbReference>
<keyword evidence="4 5" id="KW-0067">ATP-binding</keyword>
<keyword evidence="2 5" id="KW-0436">Ligase</keyword>
<reference evidence="8 9" key="1">
    <citation type="journal article" date="2019" name="Int. J. Syst. Evol. Microbiol.">
        <title>The Global Catalogue of Microorganisms (GCM) 10K type strain sequencing project: providing services to taxonomists for standard genome sequencing and annotation.</title>
        <authorList>
            <consortium name="The Broad Institute Genomics Platform"/>
            <consortium name="The Broad Institute Genome Sequencing Center for Infectious Disease"/>
            <person name="Wu L."/>
            <person name="Ma J."/>
        </authorList>
    </citation>
    <scope>NUCLEOTIDE SEQUENCE [LARGE SCALE GENOMIC DNA]</scope>
    <source>
        <strain evidence="8 9">JCM 1405</strain>
    </source>
</reference>
<evidence type="ECO:0000256" key="3">
    <source>
        <dbReference type="ARBA" id="ARBA00022741"/>
    </source>
</evidence>
<dbReference type="Pfam" id="PF08245">
    <property type="entry name" value="Mur_ligase_M"/>
    <property type="match status" value="1"/>
</dbReference>
<keyword evidence="5" id="KW-0573">Peptidoglycan synthesis</keyword>
<dbReference type="InterPro" id="IPR018109">
    <property type="entry name" value="Folylpolyglutamate_synth_CS"/>
</dbReference>
<feature type="active site" evidence="5">
    <location>
        <position position="362"/>
    </location>
</feature>
<comment type="catalytic activity">
    <reaction evidence="5">
        <text>beta-D-GlcNAc-(1-&gt;4)-Mur2Ac(oyl-L-Ala-gamma-D-O-P-Glu-L-Lys-D-Ala-D-Ala)-di-trans,octa-cis-undecaprenyl diphosphate + NH4(+) = beta-D-GlcNAc-(1-&gt;4)-Mur2Ac(oyl-L-Ala-D-isoglutaminyl-L-Lys-D-Ala-D-Ala)-di-trans,octa-cis-undecaprenyl diphosphate + phosphate + H(+)</text>
        <dbReference type="Rhea" id="RHEA:57932"/>
        <dbReference type="ChEBI" id="CHEBI:15378"/>
        <dbReference type="ChEBI" id="CHEBI:28938"/>
        <dbReference type="ChEBI" id="CHEBI:43474"/>
        <dbReference type="ChEBI" id="CHEBI:62233"/>
        <dbReference type="ChEBI" id="CHEBI:143132"/>
    </reaction>
</comment>
<dbReference type="EC" id="6.3.5.13" evidence="5"/>
<comment type="caution">
    <text evidence="8">The sequence shown here is derived from an EMBL/GenBank/DDBJ whole genome shotgun (WGS) entry which is preliminary data.</text>
</comment>
<name>A0ABN1J2G5_9CLOT</name>
<dbReference type="Pfam" id="PF08353">
    <property type="entry name" value="MurT_C"/>
    <property type="match status" value="1"/>
</dbReference>
<dbReference type="SUPFAM" id="SSF53623">
    <property type="entry name" value="MurD-like peptide ligases, catalytic domain"/>
    <property type="match status" value="1"/>
</dbReference>
<dbReference type="RefSeq" id="WP_343769935.1">
    <property type="nucleotide sequence ID" value="NZ_BAAACF010000003.1"/>
</dbReference>
<organism evidence="8 9">
    <name type="scientific">Clostridium malenominatum</name>
    <dbReference type="NCBI Taxonomy" id="1539"/>
    <lineage>
        <taxon>Bacteria</taxon>
        <taxon>Bacillati</taxon>
        <taxon>Bacillota</taxon>
        <taxon>Clostridia</taxon>
        <taxon>Eubacteriales</taxon>
        <taxon>Clostridiaceae</taxon>
        <taxon>Clostridium</taxon>
    </lineage>
</organism>
<evidence type="ECO:0000313" key="8">
    <source>
        <dbReference type="EMBL" id="GAA0726786.1"/>
    </source>
</evidence>
<comment type="function">
    <text evidence="5">The lipid II isoglutaminyl synthase complex catalyzes the formation of alpha-D-isoglutamine in the cell wall lipid II stem peptide. The MurT subunit catalyzes the ATP-dependent amidation of D-glutamate residue of lipid II, converting it to an isoglutamine residue.</text>
</comment>
<dbReference type="PROSITE" id="PS01011">
    <property type="entry name" value="FOLYLPOLYGLU_SYNT_1"/>
    <property type="match status" value="1"/>
</dbReference>
<comment type="catalytic activity">
    <reaction evidence="5">
        <text>beta-D-GlcNAc-(1-&gt;4)-Mur2Ac(oyl-L-Ala-gamma-D-Glu-L-Lys-D-Ala-D-Ala)-di-trans,octa-cis-undecaprenyl diphosphate + ATP = beta-D-GlcNAc-(1-&gt;4)-Mur2Ac(oyl-L-Ala-gamma-D-O-P-Glu-L-Lys-D-Ala-D-Ala)-di-trans,octa-cis-undecaprenyl diphosphate + ADP</text>
        <dbReference type="Rhea" id="RHEA:59488"/>
        <dbReference type="ChEBI" id="CHEBI:30616"/>
        <dbReference type="ChEBI" id="CHEBI:60033"/>
        <dbReference type="ChEBI" id="CHEBI:143132"/>
        <dbReference type="ChEBI" id="CHEBI:456216"/>
    </reaction>
</comment>
<dbReference type="PANTHER" id="PTHR23135">
    <property type="entry name" value="MUR LIGASE FAMILY MEMBER"/>
    <property type="match status" value="1"/>
</dbReference>
<dbReference type="Gene3D" id="3.40.1190.10">
    <property type="entry name" value="Mur-like, catalytic domain"/>
    <property type="match status" value="1"/>
</dbReference>
<dbReference type="PANTHER" id="PTHR23135:SF7">
    <property type="entry name" value="LIPID II ISOGLUTAMINYL SYNTHASE (GLUTAMINE-HYDROLYZING) SUBUNIT MURT"/>
    <property type="match status" value="1"/>
</dbReference>
<evidence type="ECO:0000256" key="4">
    <source>
        <dbReference type="ARBA" id="ARBA00022840"/>
    </source>
</evidence>
<dbReference type="GO" id="GO:0016874">
    <property type="term" value="F:ligase activity"/>
    <property type="evidence" value="ECO:0007669"/>
    <property type="project" value="UniProtKB-KW"/>
</dbReference>
<dbReference type="HAMAP" id="MF_02214">
    <property type="entry name" value="Lipid_II_synth_MurT"/>
    <property type="match status" value="1"/>
</dbReference>
<comment type="catalytic activity">
    <reaction evidence="5">
        <text>beta-D-GlcNAc-(1-&gt;4)-Mur2Ac(oyl-L-Ala-gamma-D-Glu-L-Lys-D-Ala-D-Ala)-di-trans,octa-cis-undecaprenyl diphosphate + L-glutamine + ATP + H2O = beta-D-GlcNAc-(1-&gt;4)-Mur2Ac(oyl-L-Ala-D-isoglutaminyl-L-Lys-D-Ala-D-Ala)-di-trans,octa-cis-undecaprenyl diphosphate + L-glutamate + ADP + phosphate + H(+)</text>
        <dbReference type="Rhea" id="RHEA:57928"/>
        <dbReference type="ChEBI" id="CHEBI:15377"/>
        <dbReference type="ChEBI" id="CHEBI:15378"/>
        <dbReference type="ChEBI" id="CHEBI:29985"/>
        <dbReference type="ChEBI" id="CHEBI:30616"/>
        <dbReference type="ChEBI" id="CHEBI:43474"/>
        <dbReference type="ChEBI" id="CHEBI:58359"/>
        <dbReference type="ChEBI" id="CHEBI:60033"/>
        <dbReference type="ChEBI" id="CHEBI:62233"/>
        <dbReference type="ChEBI" id="CHEBI:456216"/>
        <dbReference type="EC" id="6.3.5.13"/>
    </reaction>
</comment>
<dbReference type="InterPro" id="IPR043703">
    <property type="entry name" value="Lipid_II_synth_MurT"/>
</dbReference>
<accession>A0ABN1J2G5</accession>
<keyword evidence="5" id="KW-0862">Zinc</keyword>
<dbReference type="InterPro" id="IPR013221">
    <property type="entry name" value="Mur_ligase_cen"/>
</dbReference>
<dbReference type="InterPro" id="IPR036565">
    <property type="entry name" value="Mur-like_cat_sf"/>
</dbReference>
<feature type="binding site" evidence="5">
    <location>
        <position position="215"/>
    </location>
    <ligand>
        <name>Zn(2+)</name>
        <dbReference type="ChEBI" id="CHEBI:29105"/>
    </ligand>
</feature>
<protein>
    <recommendedName>
        <fullName evidence="5">Lipid II isoglutaminyl synthase (glutamine-hydrolyzing) subunit MurT</fullName>
        <ecNumber evidence="5">6.3.5.13</ecNumber>
    </recommendedName>
</protein>
<keyword evidence="5" id="KW-0479">Metal-binding</keyword>
<comment type="pathway">
    <text evidence="1 5">Cell wall biogenesis; peptidoglycan biosynthesis.</text>
</comment>
<dbReference type="Proteomes" id="UP001500339">
    <property type="component" value="Unassembled WGS sequence"/>
</dbReference>
<proteinExistence type="inferred from homology"/>
<evidence type="ECO:0000313" key="9">
    <source>
        <dbReference type="Proteomes" id="UP001500339"/>
    </source>
</evidence>
<comment type="subunit">
    <text evidence="5">Forms a heterodimer with GatD.</text>
</comment>
<gene>
    <name evidence="5" type="primary">murT</name>
    <name evidence="8" type="ORF">GCM10008905_23630</name>
</gene>
<evidence type="ECO:0000256" key="2">
    <source>
        <dbReference type="ARBA" id="ARBA00022598"/>
    </source>
</evidence>
<feature type="domain" description="Lipid II isoglutaminyl synthase (glutamine-hydrolyzing) subunit MurT C-terminal" evidence="7">
    <location>
        <begin position="326"/>
        <end position="436"/>
    </location>
</feature>
<feature type="domain" description="Mur ligase central" evidence="6">
    <location>
        <begin position="57"/>
        <end position="201"/>
    </location>
</feature>
<evidence type="ECO:0000259" key="6">
    <source>
        <dbReference type="Pfam" id="PF08245"/>
    </source>
</evidence>
<sequence length="453" mass="51640">MFKINIRFYISVIASKIVMKLSKTFFKGGSNFPGKVALKLNKSILKTLGKEYKVILITGTNGKTTTTSMVYSMLKDSGKRVITNHTGANMLPGIVACFVENYKFNHSYNGEQYAVIEIDEANVKLVTEFISPEVITITNLFRDQLDRYGEVHTTLLKILEGVEKSPFSTLVLNGDESSLGDIPAPNRKVYYGLNYGLENGDNLDNNADSKFCKKCKNPYTYNFITYNHLGDYKCESCGYKRPDLDYKVDEIKELSREGSMVLINGEELYINQPGVYNIYNSLCAYSIGKVLGLDKNILFDALRKQKSSFGRQEEIKIENKEVKIILVKNPAGYDQALSTVALDSRNINLALMLNDNYADGRDISWIWDVKFEKLSSLDVEKFMISGDRLYDMAVRLKVSGLEEEKFTLCESYDKLLEEIKLCESDVVYILATYTAMINFRKYLHSKNYIEKLW</sequence>
<feature type="binding site" evidence="5">
    <location>
        <position position="212"/>
    </location>
    <ligand>
        <name>Zn(2+)</name>
        <dbReference type="ChEBI" id="CHEBI:29105"/>
    </ligand>
</feature>
<keyword evidence="3 5" id="KW-0547">Nucleotide-binding</keyword>
<keyword evidence="5" id="KW-0961">Cell wall biogenesis/degradation</keyword>
<feature type="binding site" evidence="5">
    <location>
        <position position="237"/>
    </location>
    <ligand>
        <name>Zn(2+)</name>
        <dbReference type="ChEBI" id="CHEBI:29105"/>
    </ligand>
</feature>
<evidence type="ECO:0000259" key="7">
    <source>
        <dbReference type="Pfam" id="PF08353"/>
    </source>
</evidence>
<dbReference type="InterPro" id="IPR013564">
    <property type="entry name" value="MurT_C"/>
</dbReference>
<feature type="binding site" evidence="5">
    <location>
        <position position="234"/>
    </location>
    <ligand>
        <name>Zn(2+)</name>
        <dbReference type="ChEBI" id="CHEBI:29105"/>
    </ligand>
</feature>
<evidence type="ECO:0000256" key="1">
    <source>
        <dbReference type="ARBA" id="ARBA00004752"/>
    </source>
</evidence>
<keyword evidence="5" id="KW-0133">Cell shape</keyword>
<keyword evidence="9" id="KW-1185">Reference proteome</keyword>
<comment type="similarity">
    <text evidence="5">Belongs to the MurCDEF family. MurT subfamily.</text>
</comment>